<dbReference type="OrthoDB" id="9795626at2"/>
<organism evidence="2 3">
    <name type="scientific">Geothermobacter hydrogeniphilus</name>
    <dbReference type="NCBI Taxonomy" id="1969733"/>
    <lineage>
        <taxon>Bacteria</taxon>
        <taxon>Pseudomonadati</taxon>
        <taxon>Thermodesulfobacteriota</taxon>
        <taxon>Desulfuromonadia</taxon>
        <taxon>Desulfuromonadales</taxon>
        <taxon>Geothermobacteraceae</taxon>
        <taxon>Geothermobacter</taxon>
    </lineage>
</organism>
<evidence type="ECO:0000313" key="2">
    <source>
        <dbReference type="EMBL" id="PNU18825.1"/>
    </source>
</evidence>
<dbReference type="Pfam" id="PF13555">
    <property type="entry name" value="AAA_29"/>
    <property type="match status" value="1"/>
</dbReference>
<evidence type="ECO:0000256" key="1">
    <source>
        <dbReference type="SAM" id="Coils"/>
    </source>
</evidence>
<dbReference type="Gene3D" id="3.40.50.300">
    <property type="entry name" value="P-loop containing nucleotide triphosphate hydrolases"/>
    <property type="match status" value="2"/>
</dbReference>
<comment type="caution">
    <text evidence="2">The sequence shown here is derived from an EMBL/GenBank/DDBJ whole genome shotgun (WGS) entry which is preliminary data.</text>
</comment>
<dbReference type="SUPFAM" id="SSF52540">
    <property type="entry name" value="P-loop containing nucleoside triphosphate hydrolases"/>
    <property type="match status" value="1"/>
</dbReference>
<reference evidence="2 3" key="1">
    <citation type="journal article" date="2018" name="Genome Announc.">
        <title>Genome Sequence of Geothermobacter sp. HR-1 Iron Reducer from the Loihi Seamount.</title>
        <authorList>
            <person name="Smith H."/>
            <person name="Abuyen K."/>
            <person name="Tremblay J."/>
            <person name="Savalia P."/>
            <person name="Perez-Rodriguez I."/>
            <person name="Emerson D."/>
            <person name="Tully B."/>
            <person name="Amend J."/>
        </authorList>
    </citation>
    <scope>NUCLEOTIDE SEQUENCE [LARGE SCALE GENOMIC DNA]</scope>
    <source>
        <strain evidence="2 3">HR-1</strain>
    </source>
</reference>
<dbReference type="RefSeq" id="WP_103116676.1">
    <property type="nucleotide sequence ID" value="NZ_PPFX01000049.1"/>
</dbReference>
<dbReference type="InterPro" id="IPR027417">
    <property type="entry name" value="P-loop_NTPase"/>
</dbReference>
<dbReference type="PANTHER" id="PTHR32114:SF2">
    <property type="entry name" value="ABC TRANSPORTER ABCH.3"/>
    <property type="match status" value="1"/>
</dbReference>
<evidence type="ECO:0000313" key="3">
    <source>
        <dbReference type="Proteomes" id="UP000236340"/>
    </source>
</evidence>
<feature type="coiled-coil region" evidence="1">
    <location>
        <begin position="208"/>
        <end position="288"/>
    </location>
</feature>
<dbReference type="REBASE" id="266374">
    <property type="entry name" value="M.GspHR1DndDP"/>
</dbReference>
<dbReference type="PANTHER" id="PTHR32114">
    <property type="entry name" value="ABC TRANSPORTER ABCH.3"/>
    <property type="match status" value="1"/>
</dbReference>
<protein>
    <submittedName>
        <fullName evidence="2">DNA sulfur modification protein DndD</fullName>
    </submittedName>
</protein>
<proteinExistence type="predicted"/>
<gene>
    <name evidence="2" type="primary">dndD</name>
    <name evidence="2" type="ORF">C2E25_15750</name>
</gene>
<sequence length="661" mass="75585">MIFEKIVLENFATYKGRNEIKLTPRDHKPIVLIGGENGCGKTSMLDAFQLLLFGPTARCSNRGKLNYETYLKRCINRKADPEEGAVLELTMQFYIGGKLKRYRIRRAWSLKKNKIKERFGAYHLSDDGEKFDAVFSDNWADYVEGIFPSKVAPFFLFDGEKIEQLADFENSGPLIRAAITSLLGLNHVDQLSADLLILEKRKFKELATLEEKDNLEQIEKELADLDKNIADLRAEEARLNNLIDRQNGKLEDIELRYRQQGGELYNRRNELELKLESSRDQVSTLEAELREIAAGASPLLLVDNLLSDIATQAEHEDKAERSRILNEELQQRDEQLLSILKKEALNNGVMSRIDQFLKEDLQTRQKVAETECYLHLSPEAQHKLNLLRGSELPLLRKEISSTLSNLQEANNKLEAIERSLASIPEEETIAQLLAERHQANEEAARLKFALSTNEEELRKAKYKREMVSASLKRELEKTAEKRFEGKDQRRLLQYSAKSRKTLEIFRKKVIKKHLAKIEANVLEAFKKLLRKEGLVHSLEITPETLQLKIFNADAEEIPPDRLSAGERQLLATALLWGICRTAGKPLPTIIDTPLGRLDTSHRTNLVKNYFPCASHQVLLLSTNEEIVGRYYEELSPFISHTALLCHNEKQGGTTVHPGYFS</sequence>
<dbReference type="AlphaFoldDB" id="A0A2K2H678"/>
<dbReference type="EMBL" id="PPFX01000049">
    <property type="protein sequence ID" value="PNU18825.1"/>
    <property type="molecule type" value="Genomic_DNA"/>
</dbReference>
<dbReference type="NCBIfam" id="TIGR03185">
    <property type="entry name" value="DNA_S_dndD"/>
    <property type="match status" value="1"/>
</dbReference>
<accession>A0A2K2H678</accession>
<name>A0A2K2H678_9BACT</name>
<keyword evidence="1" id="KW-0175">Coiled coil</keyword>
<dbReference type="Proteomes" id="UP000236340">
    <property type="component" value="Unassembled WGS sequence"/>
</dbReference>
<feature type="coiled-coil region" evidence="1">
    <location>
        <begin position="396"/>
        <end position="449"/>
    </location>
</feature>
<dbReference type="InterPro" id="IPR017599">
    <property type="entry name" value="DNA_S_DndD"/>
</dbReference>